<dbReference type="InterPro" id="IPR025397">
    <property type="entry name" value="SDH5"/>
</dbReference>
<accession>A0A8K0AIU0</accession>
<dbReference type="GO" id="GO:0006099">
    <property type="term" value="P:tricarboxylic acid cycle"/>
    <property type="evidence" value="ECO:0007669"/>
    <property type="project" value="InterPro"/>
</dbReference>
<dbReference type="GO" id="GO:0045273">
    <property type="term" value="C:respiratory chain complex II (succinate dehydrogenase)"/>
    <property type="evidence" value="ECO:0007669"/>
    <property type="project" value="InterPro"/>
</dbReference>
<dbReference type="Pfam" id="PF14290">
    <property type="entry name" value="SDH5_plant"/>
    <property type="match status" value="1"/>
</dbReference>
<protein>
    <submittedName>
        <fullName evidence="1">Putative mitochondrial protein</fullName>
    </submittedName>
</protein>
<organism evidence="1 2">
    <name type="scientific">Andalucia godoyi</name>
    <name type="common">Flagellate</name>
    <dbReference type="NCBI Taxonomy" id="505711"/>
    <lineage>
        <taxon>Eukaryota</taxon>
        <taxon>Discoba</taxon>
        <taxon>Jakobida</taxon>
        <taxon>Andalucina</taxon>
        <taxon>Andaluciidae</taxon>
        <taxon>Andalucia</taxon>
    </lineage>
</organism>
<dbReference type="AlphaFoldDB" id="A0A8K0AIU0"/>
<comment type="caution">
    <text evidence="1">The sequence shown here is derived from an EMBL/GenBank/DDBJ whole genome shotgun (WGS) entry which is preliminary data.</text>
</comment>
<keyword evidence="2" id="KW-1185">Reference proteome</keyword>
<evidence type="ECO:0000313" key="2">
    <source>
        <dbReference type="Proteomes" id="UP000799049"/>
    </source>
</evidence>
<proteinExistence type="predicted"/>
<sequence length="168" mass="19151">MFRLFSPLRAAVPAARLQSLRQEILSSSWLHNDSFLLEDANAAAQKAIASLPSLTGETRAETERATADLLNTIKTSENVEGLYEAIYSTELALGDELGRFGDNVHRVPELQARVEKLMEDYKNLMARISSDETVYRKVERELGISMLQLKSQIHDPEYRHRVRDEFRT</sequence>
<evidence type="ECO:0000313" key="1">
    <source>
        <dbReference type="EMBL" id="KAF0852955.1"/>
    </source>
</evidence>
<dbReference type="EMBL" id="VRVR01000008">
    <property type="protein sequence ID" value="KAF0852955.1"/>
    <property type="molecule type" value="Genomic_DNA"/>
</dbReference>
<gene>
    <name evidence="1" type="ORF">ANDGO_07137</name>
</gene>
<reference evidence="1" key="1">
    <citation type="submission" date="2019-09" db="EMBL/GenBank/DDBJ databases">
        <title>The Mitochondrial Proteome of the Jakobid, Andalucia godoyi, a Protist With the Most Gene-Rich and Bacteria-Like Mitochondrial Genome.</title>
        <authorList>
            <person name="Gray M.W."/>
            <person name="Burger G."/>
            <person name="Derelle R."/>
            <person name="Klimes V."/>
            <person name="Leger M."/>
            <person name="Sarrasin M."/>
            <person name="Vlcek C."/>
            <person name="Roger A.J."/>
            <person name="Elias M."/>
            <person name="Lang B.F."/>
        </authorList>
    </citation>
    <scope>NUCLEOTIDE SEQUENCE</scope>
    <source>
        <strain evidence="1">And28</strain>
    </source>
</reference>
<dbReference type="Proteomes" id="UP000799049">
    <property type="component" value="Unassembled WGS sequence"/>
</dbReference>
<name>A0A8K0AIU0_ANDGO</name>